<dbReference type="PANTHER" id="PTHR44068:SF11">
    <property type="entry name" value="GERANYL DIPHOSPHATE 2-C-METHYLTRANSFERASE"/>
    <property type="match status" value="1"/>
</dbReference>
<keyword evidence="3" id="KW-0489">Methyltransferase</keyword>
<dbReference type="GO" id="GO:0008757">
    <property type="term" value="F:S-adenosylmethionine-dependent methyltransferase activity"/>
    <property type="evidence" value="ECO:0007669"/>
    <property type="project" value="InterPro"/>
</dbReference>
<dbReference type="Gene3D" id="3.40.50.150">
    <property type="entry name" value="Vaccinia Virus protein VP39"/>
    <property type="match status" value="1"/>
</dbReference>
<evidence type="ECO:0000256" key="1">
    <source>
        <dbReference type="ARBA" id="ARBA00022679"/>
    </source>
</evidence>
<keyword evidence="1 3" id="KW-0808">Transferase</keyword>
<dbReference type="InterPro" id="IPR050447">
    <property type="entry name" value="Erg6_SMT_methyltransf"/>
</dbReference>
<evidence type="ECO:0000313" key="4">
    <source>
        <dbReference type="Proteomes" id="UP000527315"/>
    </source>
</evidence>
<protein>
    <submittedName>
        <fullName evidence="3">Class I SAM-dependent methyltransferase</fullName>
    </submittedName>
</protein>
<dbReference type="InterPro" id="IPR029063">
    <property type="entry name" value="SAM-dependent_MTases_sf"/>
</dbReference>
<evidence type="ECO:0000259" key="2">
    <source>
        <dbReference type="Pfam" id="PF08241"/>
    </source>
</evidence>
<gene>
    <name evidence="3" type="ORF">HA227_05160</name>
</gene>
<dbReference type="CDD" id="cd02440">
    <property type="entry name" value="AdoMet_MTases"/>
    <property type="match status" value="1"/>
</dbReference>
<reference evidence="4" key="1">
    <citation type="journal article" date="2020" name="bioRxiv">
        <title>A rank-normalized archaeal taxonomy based on genome phylogeny resolves widespread incomplete and uneven classifications.</title>
        <authorList>
            <person name="Rinke C."/>
            <person name="Chuvochina M."/>
            <person name="Mussig A.J."/>
            <person name="Chaumeil P.-A."/>
            <person name="Waite D.W."/>
            <person name="Whitman W.B."/>
            <person name="Parks D.H."/>
            <person name="Hugenholtz P."/>
        </authorList>
    </citation>
    <scope>NUCLEOTIDE SEQUENCE [LARGE SCALE GENOMIC DNA]</scope>
</reference>
<dbReference type="SUPFAM" id="SSF53335">
    <property type="entry name" value="S-adenosyl-L-methionine-dependent methyltransferases"/>
    <property type="match status" value="1"/>
</dbReference>
<proteinExistence type="predicted"/>
<name>A0A7J4KZ45_9ARCH</name>
<dbReference type="Pfam" id="PF08241">
    <property type="entry name" value="Methyltransf_11"/>
    <property type="match status" value="1"/>
</dbReference>
<organism evidence="3 4">
    <name type="scientific">Candidatus Iainarchaeum sp</name>
    <dbReference type="NCBI Taxonomy" id="3101447"/>
    <lineage>
        <taxon>Archaea</taxon>
        <taxon>Candidatus Iainarchaeota</taxon>
        <taxon>Candidatus Iainarchaeia</taxon>
        <taxon>Candidatus Iainarchaeales</taxon>
        <taxon>Candidatus Iainarchaeaceae</taxon>
        <taxon>Candidatus Iainarchaeum</taxon>
    </lineage>
</organism>
<dbReference type="Proteomes" id="UP000527315">
    <property type="component" value="Unassembled WGS sequence"/>
</dbReference>
<dbReference type="GO" id="GO:0032259">
    <property type="term" value="P:methylation"/>
    <property type="evidence" value="ECO:0007669"/>
    <property type="project" value="UniProtKB-KW"/>
</dbReference>
<feature type="domain" description="Methyltransferase type 11" evidence="2">
    <location>
        <begin position="2"/>
        <end position="97"/>
    </location>
</feature>
<evidence type="ECO:0000313" key="3">
    <source>
        <dbReference type="EMBL" id="HIH33607.1"/>
    </source>
</evidence>
<sequence>MDCGSGSGGTAFDLNEKYGCFVEGLSIASEQVKFTNRIARLRKVNGKVKFHCMNMKDLKFEENSFDCTITNETTMYVSLDIFYKGLTRVLKKNGKYALASWCRANNHLKNNKFADKIDMHYTVRMHSIKEYKKALKNNGFKILKFKDLTNNAIDYWKLRINSPISSKVDKPFLEGLENGYLKYFMILAELERKK</sequence>
<dbReference type="InterPro" id="IPR013216">
    <property type="entry name" value="Methyltransf_11"/>
</dbReference>
<comment type="caution">
    <text evidence="3">The sequence shown here is derived from an EMBL/GenBank/DDBJ whole genome shotgun (WGS) entry which is preliminary data.</text>
</comment>
<dbReference type="EMBL" id="DUFJ01000113">
    <property type="protein sequence ID" value="HIH33607.1"/>
    <property type="molecule type" value="Genomic_DNA"/>
</dbReference>
<dbReference type="PANTHER" id="PTHR44068">
    <property type="entry name" value="ZGC:194242"/>
    <property type="match status" value="1"/>
</dbReference>
<dbReference type="AlphaFoldDB" id="A0A7J4KZ45"/>
<accession>A0A7J4KZ45</accession>